<evidence type="ECO:0000256" key="1">
    <source>
        <dbReference type="SAM" id="Phobius"/>
    </source>
</evidence>
<name>A0A9X3WIG0_9BACI</name>
<comment type="caution">
    <text evidence="2">The sequence shown here is derived from an EMBL/GenBank/DDBJ whole genome shotgun (WGS) entry which is preliminary data.</text>
</comment>
<dbReference type="RefSeq" id="WP_259871478.1">
    <property type="nucleotide sequence ID" value="NZ_JAMQJZ010000001.1"/>
</dbReference>
<keyword evidence="1" id="KW-0472">Membrane</keyword>
<dbReference type="Pfam" id="PF14143">
    <property type="entry name" value="YrhC"/>
    <property type="match status" value="1"/>
</dbReference>
<keyword evidence="1" id="KW-0812">Transmembrane</keyword>
<dbReference type="AlphaFoldDB" id="A0A9X3WIG0"/>
<dbReference type="InterPro" id="IPR025418">
    <property type="entry name" value="YrhC-like"/>
</dbReference>
<dbReference type="Proteomes" id="UP001145072">
    <property type="component" value="Unassembled WGS sequence"/>
</dbReference>
<dbReference type="EMBL" id="JAMQJZ010000001">
    <property type="protein sequence ID" value="MDC3419085.1"/>
    <property type="molecule type" value="Genomic_DNA"/>
</dbReference>
<feature type="transmembrane region" description="Helical" evidence="1">
    <location>
        <begin position="44"/>
        <end position="65"/>
    </location>
</feature>
<keyword evidence="1" id="KW-1133">Transmembrane helix</keyword>
<keyword evidence="3" id="KW-1185">Reference proteome</keyword>
<evidence type="ECO:0000313" key="3">
    <source>
        <dbReference type="Proteomes" id="UP001145072"/>
    </source>
</evidence>
<protein>
    <submittedName>
        <fullName evidence="2">YrhC family protein</fullName>
    </submittedName>
</protein>
<sequence>MDGQTRMKQKIEDFSRFLITLLVLSIYFYLGLVIFTFIEPSDKSNILLILLITSVSLAGWFAFLLSKWRKQLHESLEQ</sequence>
<evidence type="ECO:0000313" key="2">
    <source>
        <dbReference type="EMBL" id="MDC3419085.1"/>
    </source>
</evidence>
<gene>
    <name evidence="2" type="ORF">NC661_01665</name>
</gene>
<proteinExistence type="predicted"/>
<feature type="transmembrane region" description="Helical" evidence="1">
    <location>
        <begin position="17"/>
        <end position="38"/>
    </location>
</feature>
<accession>A0A9X3WIG0</accession>
<organism evidence="2 3">
    <name type="scientific">Aquibacillus koreensis</name>
    <dbReference type="NCBI Taxonomy" id="279446"/>
    <lineage>
        <taxon>Bacteria</taxon>
        <taxon>Bacillati</taxon>
        <taxon>Bacillota</taxon>
        <taxon>Bacilli</taxon>
        <taxon>Bacillales</taxon>
        <taxon>Bacillaceae</taxon>
        <taxon>Aquibacillus</taxon>
    </lineage>
</organism>
<reference evidence="2" key="1">
    <citation type="submission" date="2022-06" db="EMBL/GenBank/DDBJ databases">
        <title>Aquibacillus sp. a new bacterium isolated from soil saline samples.</title>
        <authorList>
            <person name="Galisteo C."/>
            <person name="De La Haba R."/>
            <person name="Sanchez-Porro C."/>
            <person name="Ventosa A."/>
        </authorList>
    </citation>
    <scope>NUCLEOTIDE SEQUENCE</scope>
    <source>
        <strain evidence="2">JCM 12387</strain>
    </source>
</reference>